<dbReference type="AlphaFoldDB" id="A0A1G1Y4K6"/>
<evidence type="ECO:0000259" key="3">
    <source>
        <dbReference type="Pfam" id="PF13439"/>
    </source>
</evidence>
<dbReference type="InterPro" id="IPR001296">
    <property type="entry name" value="Glyco_trans_1"/>
</dbReference>
<organism evidence="4 5">
    <name type="scientific">Candidatus Buchananbacteria bacterium RIFCSPHIGHO2_01_FULL_47_11b</name>
    <dbReference type="NCBI Taxonomy" id="1797537"/>
    <lineage>
        <taxon>Bacteria</taxon>
        <taxon>Candidatus Buchananiibacteriota</taxon>
    </lineage>
</organism>
<sequence length="378" mass="42600">MRIGIDIRCLMHSLFSGISEYTYNLVINLLALDHENEYVLFYNSAQATAAPKFNARNVTVKEFQYPNKLFNLSMRFIGRPRVDQLIGGVDAFIIPNFLFLRLSPQVAKLLIVHDLTFELYPEFFTFKKRLWHTLIGPKIFCDQADTIVAISENTKQDLMTLYQTDPKKITVINPGVSDAFFEPIPEAELSRVSNTYRLPKKYILSLGNLEPRKNVSGLIDAFESITDLETELLIAGGNAWMYKKLYRQAQASKKKNKIRFLGYVDAADKPALYKLATIFAYPSFYEGFGLPPLEAMAVGTPVVTSASSSLPEAVDSAGLLVNPYNTNELTNALQSLLSAPTLALMLSQAGQAQVRKFRWRQQAQLIHQEILKLKKGVK</sequence>
<proteinExistence type="predicted"/>
<keyword evidence="1" id="KW-0808">Transferase</keyword>
<protein>
    <recommendedName>
        <fullName evidence="6">Glycosyl transferase family 1 domain-containing protein</fullName>
    </recommendedName>
</protein>
<gene>
    <name evidence="4" type="ORF">A2840_00310</name>
</gene>
<dbReference type="Pfam" id="PF00534">
    <property type="entry name" value="Glycos_transf_1"/>
    <property type="match status" value="1"/>
</dbReference>
<dbReference type="GO" id="GO:0016757">
    <property type="term" value="F:glycosyltransferase activity"/>
    <property type="evidence" value="ECO:0007669"/>
    <property type="project" value="InterPro"/>
</dbReference>
<dbReference type="GO" id="GO:0009103">
    <property type="term" value="P:lipopolysaccharide biosynthetic process"/>
    <property type="evidence" value="ECO:0007669"/>
    <property type="project" value="TreeGrafter"/>
</dbReference>
<evidence type="ECO:0000313" key="4">
    <source>
        <dbReference type="EMBL" id="OGY47094.1"/>
    </source>
</evidence>
<dbReference type="Proteomes" id="UP000178385">
    <property type="component" value="Unassembled WGS sequence"/>
</dbReference>
<accession>A0A1G1Y4K6</accession>
<dbReference type="Gene3D" id="3.40.50.2000">
    <property type="entry name" value="Glycogen Phosphorylase B"/>
    <property type="match status" value="2"/>
</dbReference>
<dbReference type="InterPro" id="IPR028098">
    <property type="entry name" value="Glyco_trans_4-like_N"/>
</dbReference>
<feature type="domain" description="Glycosyltransferase subfamily 4-like N-terminal" evidence="3">
    <location>
        <begin position="16"/>
        <end position="178"/>
    </location>
</feature>
<dbReference type="PANTHER" id="PTHR46401:SF2">
    <property type="entry name" value="GLYCOSYLTRANSFERASE WBBK-RELATED"/>
    <property type="match status" value="1"/>
</dbReference>
<dbReference type="SUPFAM" id="SSF53756">
    <property type="entry name" value="UDP-Glycosyltransferase/glycogen phosphorylase"/>
    <property type="match status" value="1"/>
</dbReference>
<evidence type="ECO:0000259" key="2">
    <source>
        <dbReference type="Pfam" id="PF00534"/>
    </source>
</evidence>
<evidence type="ECO:0008006" key="6">
    <source>
        <dbReference type="Google" id="ProtNLM"/>
    </source>
</evidence>
<name>A0A1G1Y4K6_9BACT</name>
<reference evidence="4 5" key="1">
    <citation type="journal article" date="2016" name="Nat. Commun.">
        <title>Thousands of microbial genomes shed light on interconnected biogeochemical processes in an aquifer system.</title>
        <authorList>
            <person name="Anantharaman K."/>
            <person name="Brown C.T."/>
            <person name="Hug L.A."/>
            <person name="Sharon I."/>
            <person name="Castelle C.J."/>
            <person name="Probst A.J."/>
            <person name="Thomas B.C."/>
            <person name="Singh A."/>
            <person name="Wilkins M.J."/>
            <person name="Karaoz U."/>
            <person name="Brodie E.L."/>
            <person name="Williams K.H."/>
            <person name="Hubbard S.S."/>
            <person name="Banfield J.F."/>
        </authorList>
    </citation>
    <scope>NUCLEOTIDE SEQUENCE [LARGE SCALE GENOMIC DNA]</scope>
</reference>
<evidence type="ECO:0000256" key="1">
    <source>
        <dbReference type="ARBA" id="ARBA00022679"/>
    </source>
</evidence>
<dbReference type="FunFam" id="3.40.50.2000:FF:000119">
    <property type="entry name" value="Glycosyl transferase group 1"/>
    <property type="match status" value="1"/>
</dbReference>
<evidence type="ECO:0000313" key="5">
    <source>
        <dbReference type="Proteomes" id="UP000178385"/>
    </source>
</evidence>
<comment type="caution">
    <text evidence="4">The sequence shown here is derived from an EMBL/GenBank/DDBJ whole genome shotgun (WGS) entry which is preliminary data.</text>
</comment>
<feature type="domain" description="Glycosyl transferase family 1" evidence="2">
    <location>
        <begin position="195"/>
        <end position="351"/>
    </location>
</feature>
<dbReference type="PANTHER" id="PTHR46401">
    <property type="entry name" value="GLYCOSYLTRANSFERASE WBBK-RELATED"/>
    <property type="match status" value="1"/>
</dbReference>
<dbReference type="Pfam" id="PF13439">
    <property type="entry name" value="Glyco_transf_4"/>
    <property type="match status" value="1"/>
</dbReference>
<dbReference type="EMBL" id="MHIG01000015">
    <property type="protein sequence ID" value="OGY47094.1"/>
    <property type="molecule type" value="Genomic_DNA"/>
</dbReference>
<dbReference type="CDD" id="cd03809">
    <property type="entry name" value="GT4_MtfB-like"/>
    <property type="match status" value="1"/>
</dbReference>